<keyword evidence="5" id="KW-1185">Reference proteome</keyword>
<dbReference type="HOGENOM" id="CLU_092714_0_0_5"/>
<dbReference type="CDD" id="cd04301">
    <property type="entry name" value="NAT_SF"/>
    <property type="match status" value="1"/>
</dbReference>
<dbReference type="STRING" id="864069.MicloDRAFT_00010740"/>
<dbReference type="SUPFAM" id="SSF55729">
    <property type="entry name" value="Acyl-CoA N-acyltransferases (Nat)"/>
    <property type="match status" value="1"/>
</dbReference>
<keyword evidence="1 4" id="KW-0808">Transferase</keyword>
<dbReference type="Pfam" id="PF00583">
    <property type="entry name" value="Acetyltransf_1"/>
    <property type="match status" value="1"/>
</dbReference>
<dbReference type="AlphaFoldDB" id="I4Z227"/>
<dbReference type="InterPro" id="IPR000182">
    <property type="entry name" value="GNAT_dom"/>
</dbReference>
<evidence type="ECO:0000256" key="2">
    <source>
        <dbReference type="ARBA" id="ARBA00023315"/>
    </source>
</evidence>
<dbReference type="GO" id="GO:0016747">
    <property type="term" value="F:acyltransferase activity, transferring groups other than amino-acyl groups"/>
    <property type="evidence" value="ECO:0007669"/>
    <property type="project" value="InterPro"/>
</dbReference>
<protein>
    <submittedName>
        <fullName evidence="4">Acetyltransferase</fullName>
    </submittedName>
</protein>
<dbReference type="eggNOG" id="COG0456">
    <property type="taxonomic scope" value="Bacteria"/>
</dbReference>
<evidence type="ECO:0000313" key="5">
    <source>
        <dbReference type="Proteomes" id="UP000003947"/>
    </source>
</evidence>
<sequence>MSDVEELTSLTIRPLAEGDSIEALTALLHRAYAGLAALGFNYTAVDQTAEVTRSRIRDGQCFVADLDGTIVGAIMFYPPGKGGGCPWYDNPEVAKIGQFGVEPHLQGRGVGARLLDHVEAEAIRAGIRELALDTAEGATHLVAWYERCGYRFIEHAQWRGKVYRSVILSKSLA</sequence>
<evidence type="ECO:0000313" key="4">
    <source>
        <dbReference type="EMBL" id="EIM30269.1"/>
    </source>
</evidence>
<name>I4Z227_9HYPH</name>
<feature type="domain" description="N-acetyltransferase" evidence="3">
    <location>
        <begin position="10"/>
        <end position="173"/>
    </location>
</feature>
<dbReference type="PANTHER" id="PTHR43877:SF2">
    <property type="entry name" value="AMINOALKYLPHOSPHONATE N-ACETYLTRANSFERASE-RELATED"/>
    <property type="match status" value="1"/>
</dbReference>
<proteinExistence type="predicted"/>
<dbReference type="InterPro" id="IPR050832">
    <property type="entry name" value="Bact_Acetyltransf"/>
</dbReference>
<organism evidence="4 5">
    <name type="scientific">Microvirga lotononidis</name>
    <dbReference type="NCBI Taxonomy" id="864069"/>
    <lineage>
        <taxon>Bacteria</taxon>
        <taxon>Pseudomonadati</taxon>
        <taxon>Pseudomonadota</taxon>
        <taxon>Alphaproteobacteria</taxon>
        <taxon>Hyphomicrobiales</taxon>
        <taxon>Methylobacteriaceae</taxon>
        <taxon>Microvirga</taxon>
    </lineage>
</organism>
<dbReference type="OrthoDB" id="9807426at2"/>
<dbReference type="PANTHER" id="PTHR43877">
    <property type="entry name" value="AMINOALKYLPHOSPHONATE N-ACETYLTRANSFERASE-RELATED-RELATED"/>
    <property type="match status" value="1"/>
</dbReference>
<keyword evidence="2" id="KW-0012">Acyltransferase</keyword>
<reference evidence="4 5" key="1">
    <citation type="submission" date="2012-02" db="EMBL/GenBank/DDBJ databases">
        <title>Improved High-Quality Draft sequence of Microvirga sp. WSM3557.</title>
        <authorList>
            <consortium name="US DOE Joint Genome Institute"/>
            <person name="Lucas S."/>
            <person name="Han J."/>
            <person name="Lapidus A."/>
            <person name="Cheng J.-F."/>
            <person name="Goodwin L."/>
            <person name="Pitluck S."/>
            <person name="Peters L."/>
            <person name="Zhang X."/>
            <person name="Detter J.C."/>
            <person name="Han C."/>
            <person name="Tapia R."/>
            <person name="Land M."/>
            <person name="Hauser L."/>
            <person name="Kyrpides N."/>
            <person name="Ivanova N."/>
            <person name="Pagani I."/>
            <person name="Brau L."/>
            <person name="Yates R."/>
            <person name="O'Hara G."/>
            <person name="Rui T."/>
            <person name="Howieson J."/>
            <person name="Reeve W."/>
            <person name="Woyke T."/>
        </authorList>
    </citation>
    <scope>NUCLEOTIDE SEQUENCE [LARGE SCALE GENOMIC DNA]</scope>
    <source>
        <strain evidence="4 5">WSM3557</strain>
    </source>
</reference>
<dbReference type="RefSeq" id="WP_009489744.1">
    <property type="nucleotide sequence ID" value="NZ_CP141050.1"/>
</dbReference>
<evidence type="ECO:0000256" key="1">
    <source>
        <dbReference type="ARBA" id="ARBA00022679"/>
    </source>
</evidence>
<dbReference type="PROSITE" id="PS51186">
    <property type="entry name" value="GNAT"/>
    <property type="match status" value="1"/>
</dbReference>
<gene>
    <name evidence="4" type="ORF">MicloDRAFT_00010740</name>
</gene>
<dbReference type="Proteomes" id="UP000003947">
    <property type="component" value="Unassembled WGS sequence"/>
</dbReference>
<dbReference type="PATRIC" id="fig|864069.3.peg.1190"/>
<dbReference type="Gene3D" id="3.40.630.30">
    <property type="match status" value="1"/>
</dbReference>
<evidence type="ECO:0000259" key="3">
    <source>
        <dbReference type="PROSITE" id="PS51186"/>
    </source>
</evidence>
<dbReference type="InterPro" id="IPR016181">
    <property type="entry name" value="Acyl_CoA_acyltransferase"/>
</dbReference>
<dbReference type="EMBL" id="JH660639">
    <property type="protein sequence ID" value="EIM30269.1"/>
    <property type="molecule type" value="Genomic_DNA"/>
</dbReference>
<accession>I4Z227</accession>